<accession>A0ABV9RUR0</accession>
<reference evidence="3" key="1">
    <citation type="journal article" date="2019" name="Int. J. Syst. Evol. Microbiol.">
        <title>The Global Catalogue of Microorganisms (GCM) 10K type strain sequencing project: providing services to taxonomists for standard genome sequencing and annotation.</title>
        <authorList>
            <consortium name="The Broad Institute Genomics Platform"/>
            <consortium name="The Broad Institute Genome Sequencing Center for Infectious Disease"/>
            <person name="Wu L."/>
            <person name="Ma J."/>
        </authorList>
    </citation>
    <scope>NUCLEOTIDE SEQUENCE [LARGE SCALE GENOMIC DNA]</scope>
    <source>
        <strain evidence="3">ZS-22-S1</strain>
    </source>
</reference>
<evidence type="ECO:0000313" key="2">
    <source>
        <dbReference type="EMBL" id="MFC4852047.1"/>
    </source>
</evidence>
<name>A0ABV9RUR0_9PSEU</name>
<proteinExistence type="predicted"/>
<dbReference type="EMBL" id="JBHSIS010000002">
    <property type="protein sequence ID" value="MFC4852047.1"/>
    <property type="molecule type" value="Genomic_DNA"/>
</dbReference>
<dbReference type="Proteomes" id="UP001595859">
    <property type="component" value="Unassembled WGS sequence"/>
</dbReference>
<dbReference type="RefSeq" id="WP_378053397.1">
    <property type="nucleotide sequence ID" value="NZ_JBHSIS010000002.1"/>
</dbReference>
<feature type="compositionally biased region" description="Low complexity" evidence="1">
    <location>
        <begin position="32"/>
        <end position="42"/>
    </location>
</feature>
<keyword evidence="3" id="KW-1185">Reference proteome</keyword>
<evidence type="ECO:0000313" key="3">
    <source>
        <dbReference type="Proteomes" id="UP001595859"/>
    </source>
</evidence>
<gene>
    <name evidence="2" type="ORF">ACFPCV_00930</name>
</gene>
<protein>
    <submittedName>
        <fullName evidence="2">Uncharacterized protein</fullName>
    </submittedName>
</protein>
<feature type="region of interest" description="Disordered" evidence="1">
    <location>
        <begin position="1"/>
        <end position="58"/>
    </location>
</feature>
<sequence>MNQHSRHDFGSFTTNSGARRRRIRAARKRMAATRARMAALHASTMPAPDILRATDTAG</sequence>
<evidence type="ECO:0000256" key="1">
    <source>
        <dbReference type="SAM" id="MobiDB-lite"/>
    </source>
</evidence>
<comment type="caution">
    <text evidence="2">The sequence shown here is derived from an EMBL/GenBank/DDBJ whole genome shotgun (WGS) entry which is preliminary data.</text>
</comment>
<feature type="compositionally biased region" description="Basic residues" evidence="1">
    <location>
        <begin position="18"/>
        <end position="31"/>
    </location>
</feature>
<organism evidence="2 3">
    <name type="scientific">Actinophytocola glycyrrhizae</name>
    <dbReference type="NCBI Taxonomy" id="2044873"/>
    <lineage>
        <taxon>Bacteria</taxon>
        <taxon>Bacillati</taxon>
        <taxon>Actinomycetota</taxon>
        <taxon>Actinomycetes</taxon>
        <taxon>Pseudonocardiales</taxon>
        <taxon>Pseudonocardiaceae</taxon>
    </lineage>
</organism>